<dbReference type="InterPro" id="IPR044929">
    <property type="entry name" value="DNA/RNA_non-sp_Endonuclease_sf"/>
</dbReference>
<feature type="signal peptide" evidence="1">
    <location>
        <begin position="1"/>
        <end position="30"/>
    </location>
</feature>
<feature type="chain" id="PRO_5041363266" description="Type VII secretion system protein EssD-like domain-containing protein" evidence="1">
    <location>
        <begin position="31"/>
        <end position="268"/>
    </location>
</feature>
<dbReference type="RefSeq" id="WP_009533808.1">
    <property type="nucleotide sequence ID" value="NZ_JH590865.1"/>
</dbReference>
<dbReference type="AlphaFoldDB" id="A0AA36Y3B4"/>
<sequence length="268" mass="28931">MARRKHKLRKRTLRSAATLLVLLLTAAALRVGTDTAGIAVQQESVGAVPESSEAIGVIVPPPGESEFPVLSAAGSYTGQAAVDINHGIPDFTAEERELGRARAKEGYESYAALDALGRCGSAFAVLTKETMPTEPRGSIGMVRPSGWHTVRYDDLIDGKFLYNRCHLIAYMLSGENANPNNLITGTRYLNVEGMLPYEKQVGDFIQNGGGAVLYQATPVFSGDELVARGVELEAESLEKGGIRFHVFLYNVQPGIVIDYATGESRRED</sequence>
<keyword evidence="4" id="KW-1185">Reference proteome</keyword>
<dbReference type="Pfam" id="PF13930">
    <property type="entry name" value="Endonuclea_NS_2"/>
    <property type="match status" value="1"/>
</dbReference>
<evidence type="ECO:0000259" key="2">
    <source>
        <dbReference type="Pfam" id="PF13930"/>
    </source>
</evidence>
<gene>
    <name evidence="3" type="ORF">HMPREF9623_02002</name>
</gene>
<proteinExistence type="predicted"/>
<accession>A0AA36Y3B4</accession>
<keyword evidence="1" id="KW-0732">Signal</keyword>
<dbReference type="Proteomes" id="UP000018466">
    <property type="component" value="Unassembled WGS sequence"/>
</dbReference>
<organism evidence="3 4">
    <name type="scientific">Stomatobaculum longum</name>
    <dbReference type="NCBI Taxonomy" id="796942"/>
    <lineage>
        <taxon>Bacteria</taxon>
        <taxon>Bacillati</taxon>
        <taxon>Bacillota</taxon>
        <taxon>Clostridia</taxon>
        <taxon>Lachnospirales</taxon>
        <taxon>Lachnospiraceae</taxon>
        <taxon>Stomatobaculum</taxon>
    </lineage>
</organism>
<reference evidence="3 4" key="1">
    <citation type="submission" date="2011-10" db="EMBL/GenBank/DDBJ databases">
        <title>The Genome Sequence of Lachnospiraceae bacterium ACC2.</title>
        <authorList>
            <consortium name="The Broad Institute Genome Sequencing Platform"/>
            <person name="Earl A."/>
            <person name="Ward D."/>
            <person name="Feldgarden M."/>
            <person name="Gevers D."/>
            <person name="Sizova M."/>
            <person name="Hazen A."/>
            <person name="Epstein S."/>
            <person name="Young S.K."/>
            <person name="Zeng Q."/>
            <person name="Gargeya S."/>
            <person name="Fitzgerald M."/>
            <person name="Haas B."/>
            <person name="Abouelleil A."/>
            <person name="Alvarado L."/>
            <person name="Arachchi H.M."/>
            <person name="Berlin A."/>
            <person name="Brown A."/>
            <person name="Chapman S.B."/>
            <person name="Chen Z."/>
            <person name="Dunbar C."/>
            <person name="Freedman E."/>
            <person name="Gearin G."/>
            <person name="Goldberg J."/>
            <person name="Griggs A."/>
            <person name="Gujja S."/>
            <person name="Heiman D."/>
            <person name="Howarth C."/>
            <person name="Larson L."/>
            <person name="Lui A."/>
            <person name="MacDonald P.J.P."/>
            <person name="Montmayeur A."/>
            <person name="Murphy C."/>
            <person name="Neiman D."/>
            <person name="Pearson M."/>
            <person name="Priest M."/>
            <person name="Roberts A."/>
            <person name="Saif S."/>
            <person name="Shea T."/>
            <person name="Shenoy N."/>
            <person name="Sisk P."/>
            <person name="Stolte C."/>
            <person name="Sykes S."/>
            <person name="Wortman J."/>
            <person name="Nusbaum C."/>
            <person name="Birren B."/>
        </authorList>
    </citation>
    <scope>NUCLEOTIDE SEQUENCE [LARGE SCALE GENOMIC DNA]</scope>
    <source>
        <strain evidence="3 4">ACC2</strain>
    </source>
</reference>
<evidence type="ECO:0000256" key="1">
    <source>
        <dbReference type="SAM" id="SignalP"/>
    </source>
</evidence>
<comment type="caution">
    <text evidence="3">The sequence shown here is derived from an EMBL/GenBank/DDBJ whole genome shotgun (WGS) entry which is preliminary data.</text>
</comment>
<dbReference type="GeneID" id="86941719"/>
<evidence type="ECO:0000313" key="4">
    <source>
        <dbReference type="Proteomes" id="UP000018466"/>
    </source>
</evidence>
<protein>
    <recommendedName>
        <fullName evidence="2">Type VII secretion system protein EssD-like domain-containing protein</fullName>
    </recommendedName>
</protein>
<dbReference type="Gene3D" id="3.40.570.10">
    <property type="entry name" value="Extracellular Endonuclease, subunit A"/>
    <property type="match status" value="1"/>
</dbReference>
<feature type="domain" description="Type VII secretion system protein EssD-like" evidence="2">
    <location>
        <begin position="105"/>
        <end position="236"/>
    </location>
</feature>
<name>A0AA36Y3B4_9FIRM</name>
<dbReference type="EMBL" id="AGEL01000015">
    <property type="protein sequence ID" value="EHO15681.1"/>
    <property type="molecule type" value="Genomic_DNA"/>
</dbReference>
<dbReference type="InterPro" id="IPR044927">
    <property type="entry name" value="Endonuclea_NS_2"/>
</dbReference>
<evidence type="ECO:0000313" key="3">
    <source>
        <dbReference type="EMBL" id="EHO15681.1"/>
    </source>
</evidence>